<gene>
    <name evidence="1" type="ORF">O181_106455</name>
</gene>
<accession>A0A9Q3JSI9</accession>
<dbReference type="AlphaFoldDB" id="A0A9Q3JSI9"/>
<reference evidence="1" key="1">
    <citation type="submission" date="2021-03" db="EMBL/GenBank/DDBJ databases">
        <title>Draft genome sequence of rust myrtle Austropuccinia psidii MF-1, a brazilian biotype.</title>
        <authorList>
            <person name="Quecine M.C."/>
            <person name="Pachon D.M.R."/>
            <person name="Bonatelli M.L."/>
            <person name="Correr F.H."/>
            <person name="Franceschini L.M."/>
            <person name="Leite T.F."/>
            <person name="Margarido G.R.A."/>
            <person name="Almeida C.A."/>
            <person name="Ferrarezi J.A."/>
            <person name="Labate C.A."/>
        </authorList>
    </citation>
    <scope>NUCLEOTIDE SEQUENCE</scope>
    <source>
        <strain evidence="1">MF-1</strain>
    </source>
</reference>
<sequence length="117" mass="13216">MLRLCAYKNDRAMVQLGEFDIAISIVQLKCSPTEHFNYDPKANLSNGLRQAHAVFNCLTAPPLFKHYYQAIRPVIPPQSLVAKCTTFFSAWGIWELHPPCKFHKGLTTTLLGDRVAI</sequence>
<comment type="caution">
    <text evidence="1">The sequence shown here is derived from an EMBL/GenBank/DDBJ whole genome shotgun (WGS) entry which is preliminary data.</text>
</comment>
<name>A0A9Q3JSI9_9BASI</name>
<protein>
    <submittedName>
        <fullName evidence="1">Uncharacterized protein</fullName>
    </submittedName>
</protein>
<proteinExistence type="predicted"/>
<evidence type="ECO:0000313" key="2">
    <source>
        <dbReference type="Proteomes" id="UP000765509"/>
    </source>
</evidence>
<dbReference type="Proteomes" id="UP000765509">
    <property type="component" value="Unassembled WGS sequence"/>
</dbReference>
<dbReference type="EMBL" id="AVOT02079618">
    <property type="protein sequence ID" value="MBW0566740.1"/>
    <property type="molecule type" value="Genomic_DNA"/>
</dbReference>
<organism evidence="1 2">
    <name type="scientific">Austropuccinia psidii MF-1</name>
    <dbReference type="NCBI Taxonomy" id="1389203"/>
    <lineage>
        <taxon>Eukaryota</taxon>
        <taxon>Fungi</taxon>
        <taxon>Dikarya</taxon>
        <taxon>Basidiomycota</taxon>
        <taxon>Pucciniomycotina</taxon>
        <taxon>Pucciniomycetes</taxon>
        <taxon>Pucciniales</taxon>
        <taxon>Sphaerophragmiaceae</taxon>
        <taxon>Austropuccinia</taxon>
    </lineage>
</organism>
<evidence type="ECO:0000313" key="1">
    <source>
        <dbReference type="EMBL" id="MBW0566740.1"/>
    </source>
</evidence>
<keyword evidence="2" id="KW-1185">Reference proteome</keyword>